<feature type="transmembrane region" description="Helical" evidence="1">
    <location>
        <begin position="34"/>
        <end position="52"/>
    </location>
</feature>
<evidence type="ECO:0000313" key="3">
    <source>
        <dbReference type="Proteomes" id="UP000196102"/>
    </source>
</evidence>
<proteinExistence type="predicted"/>
<keyword evidence="1" id="KW-0472">Membrane</keyword>
<protein>
    <submittedName>
        <fullName evidence="2">Uncharacterized protein</fullName>
    </submittedName>
</protein>
<sequence length="71" mass="8331">MLKEMFQTLELQIISLQLSPHKTTSRLSGESMEGWWYVFPPLIIFIIGFAFYGKWKMKTDRGEDDVKSNKS</sequence>
<dbReference type="EMBL" id="MAAX01000074">
    <property type="protein sequence ID" value="OUS17907.1"/>
    <property type="molecule type" value="Genomic_DNA"/>
</dbReference>
<evidence type="ECO:0000256" key="1">
    <source>
        <dbReference type="SAM" id="Phobius"/>
    </source>
</evidence>
<accession>A0A1Z8B5N9</accession>
<name>A0A1Z8B5N9_9FLAO</name>
<evidence type="ECO:0000313" key="2">
    <source>
        <dbReference type="EMBL" id="OUS17907.1"/>
    </source>
</evidence>
<comment type="caution">
    <text evidence="2">The sequence shown here is derived from an EMBL/GenBank/DDBJ whole genome shotgun (WGS) entry which is preliminary data.</text>
</comment>
<dbReference type="AlphaFoldDB" id="A0A1Z8B5N9"/>
<reference evidence="3" key="1">
    <citation type="journal article" date="2017" name="Proc. Natl. Acad. Sci. U.S.A.">
        <title>Simulation of Deepwater Horizon oil plume reveals substrate specialization within a complex community of hydrocarbon-degraders.</title>
        <authorList>
            <person name="Hu P."/>
            <person name="Dubinsky E.A."/>
            <person name="Probst A.J."/>
            <person name="Wang J."/>
            <person name="Sieber C.M.K."/>
            <person name="Tom L.M."/>
            <person name="Gardinali P."/>
            <person name="Banfield J.F."/>
            <person name="Atlas R.M."/>
            <person name="Andersen G.L."/>
        </authorList>
    </citation>
    <scope>NUCLEOTIDE SEQUENCE [LARGE SCALE GENOMIC DNA]</scope>
</reference>
<keyword evidence="1" id="KW-1133">Transmembrane helix</keyword>
<gene>
    <name evidence="2" type="ORF">A9Q93_04585</name>
</gene>
<organism evidence="2 3">
    <name type="scientific">Nonlabens dokdonensis</name>
    <dbReference type="NCBI Taxonomy" id="328515"/>
    <lineage>
        <taxon>Bacteria</taxon>
        <taxon>Pseudomonadati</taxon>
        <taxon>Bacteroidota</taxon>
        <taxon>Flavobacteriia</taxon>
        <taxon>Flavobacteriales</taxon>
        <taxon>Flavobacteriaceae</taxon>
        <taxon>Nonlabens</taxon>
    </lineage>
</organism>
<keyword evidence="1" id="KW-0812">Transmembrane</keyword>
<dbReference type="Proteomes" id="UP000196102">
    <property type="component" value="Unassembled WGS sequence"/>
</dbReference>